<dbReference type="PROSITE" id="PS51257">
    <property type="entry name" value="PROKAR_LIPOPROTEIN"/>
    <property type="match status" value="1"/>
</dbReference>
<reference evidence="2" key="1">
    <citation type="journal article" date="2014" name="Environ. Microbiol.">
        <title>Comparative genomics of the marine bacterial genus Glaciecola reveals the high degree of genomic diversity and genomic characteristic for cold adaptation.</title>
        <authorList>
            <person name="Qin Q.L."/>
            <person name="Xie B.B."/>
            <person name="Yu Y."/>
            <person name="Shu Y.L."/>
            <person name="Rong J.C."/>
            <person name="Zhang Y.J."/>
            <person name="Zhao D.L."/>
            <person name="Chen X.L."/>
            <person name="Zhang X.Y."/>
            <person name="Chen B."/>
            <person name="Zhou B.C."/>
            <person name="Zhang Y.Z."/>
        </authorList>
    </citation>
    <scope>NUCLEOTIDE SEQUENCE [LARGE SCALE GENOMIC DNA]</scope>
    <source>
        <strain evidence="2">LMG 21857</strain>
    </source>
</reference>
<gene>
    <name evidence="1" type="ORF">GPLA_4317</name>
</gene>
<accession>K6ZGQ2</accession>
<organism evidence="1 2">
    <name type="scientific">Paraglaciecola polaris LMG 21857</name>
    <dbReference type="NCBI Taxonomy" id="1129793"/>
    <lineage>
        <taxon>Bacteria</taxon>
        <taxon>Pseudomonadati</taxon>
        <taxon>Pseudomonadota</taxon>
        <taxon>Gammaproteobacteria</taxon>
        <taxon>Alteromonadales</taxon>
        <taxon>Alteromonadaceae</taxon>
        <taxon>Paraglaciecola</taxon>
    </lineage>
</organism>
<dbReference type="RefSeq" id="WP_007106959.1">
    <property type="nucleotide sequence ID" value="NZ_BAER01000127.1"/>
</dbReference>
<dbReference type="Proteomes" id="UP000006322">
    <property type="component" value="Unassembled WGS sequence"/>
</dbReference>
<evidence type="ECO:0000313" key="1">
    <source>
        <dbReference type="EMBL" id="GAC35196.1"/>
    </source>
</evidence>
<name>K6ZGQ2_9ALTE</name>
<dbReference type="EMBL" id="BAER01000127">
    <property type="protein sequence ID" value="GAC35196.1"/>
    <property type="molecule type" value="Genomic_DNA"/>
</dbReference>
<sequence>MHKLLSLFLTPLLLTSCASLPSLDDGLASYKDKNINSVFPVIGFPAEIEAANSEISYFYQISREHVGLITEAQPATGLEGQDPLTAKTMMQPVQVNVECQLTIITDMDKKIQRWHFKETYEGCMSYREKLANQQNK</sequence>
<proteinExistence type="predicted"/>
<evidence type="ECO:0008006" key="3">
    <source>
        <dbReference type="Google" id="ProtNLM"/>
    </source>
</evidence>
<evidence type="ECO:0000313" key="2">
    <source>
        <dbReference type="Proteomes" id="UP000006322"/>
    </source>
</evidence>
<dbReference type="AlphaFoldDB" id="K6ZGQ2"/>
<dbReference type="OrthoDB" id="6386816at2"/>
<comment type="caution">
    <text evidence="1">The sequence shown here is derived from an EMBL/GenBank/DDBJ whole genome shotgun (WGS) entry which is preliminary data.</text>
</comment>
<protein>
    <recommendedName>
        <fullName evidence="3">Lipoprotein</fullName>
    </recommendedName>
</protein>
<keyword evidence="2" id="KW-1185">Reference proteome</keyword>